<dbReference type="STRING" id="494026.PGLA_19840"/>
<name>A0A168HN27_9BACL</name>
<dbReference type="AlphaFoldDB" id="A0A168HN27"/>
<evidence type="ECO:0000313" key="1">
    <source>
        <dbReference type="EMBL" id="OAB38352.1"/>
    </source>
</evidence>
<keyword evidence="2" id="KW-1185">Reference proteome</keyword>
<evidence type="ECO:0000313" key="2">
    <source>
        <dbReference type="Proteomes" id="UP000076967"/>
    </source>
</evidence>
<sequence length="71" mass="8149">MTVGRKVFAFKDISRIDPISKQTREVHISIYYPSELLGNKPKYTTLLEPCTPSWVAKWDIVEANQLTHSIS</sequence>
<dbReference type="EMBL" id="LVJH01000048">
    <property type="protein sequence ID" value="OAB38352.1"/>
    <property type="molecule type" value="Genomic_DNA"/>
</dbReference>
<reference evidence="1 2" key="1">
    <citation type="submission" date="2016-03" db="EMBL/GenBank/DDBJ databases">
        <title>Draft genome sequence of Paenibacillus glacialis DSM 22343.</title>
        <authorList>
            <person name="Shin S.-K."/>
            <person name="Yi H."/>
        </authorList>
    </citation>
    <scope>NUCLEOTIDE SEQUENCE [LARGE SCALE GENOMIC DNA]</scope>
    <source>
        <strain evidence="1 2">DSM 22343</strain>
    </source>
</reference>
<accession>A0A168HN27</accession>
<dbReference type="Proteomes" id="UP000076967">
    <property type="component" value="Unassembled WGS sequence"/>
</dbReference>
<gene>
    <name evidence="1" type="ORF">PGLA_19840</name>
</gene>
<comment type="caution">
    <text evidence="1">The sequence shown here is derived from an EMBL/GenBank/DDBJ whole genome shotgun (WGS) entry which is preliminary data.</text>
</comment>
<protein>
    <submittedName>
        <fullName evidence="1">Uncharacterized protein</fullName>
    </submittedName>
</protein>
<dbReference type="RefSeq" id="WP_068536185.1">
    <property type="nucleotide sequence ID" value="NZ_LVJH01000048.1"/>
</dbReference>
<organism evidence="1 2">
    <name type="scientific">Paenibacillus glacialis</name>
    <dbReference type="NCBI Taxonomy" id="494026"/>
    <lineage>
        <taxon>Bacteria</taxon>
        <taxon>Bacillati</taxon>
        <taxon>Bacillota</taxon>
        <taxon>Bacilli</taxon>
        <taxon>Bacillales</taxon>
        <taxon>Paenibacillaceae</taxon>
        <taxon>Paenibacillus</taxon>
    </lineage>
</organism>
<proteinExistence type="predicted"/>